<evidence type="ECO:0000313" key="4">
    <source>
        <dbReference type="Proteomes" id="UP000237000"/>
    </source>
</evidence>
<evidence type="ECO:0008006" key="5">
    <source>
        <dbReference type="Google" id="ProtNLM"/>
    </source>
</evidence>
<feature type="region of interest" description="Disordered" evidence="1">
    <location>
        <begin position="1"/>
        <end position="24"/>
    </location>
</feature>
<protein>
    <recommendedName>
        <fullName evidence="5">Transmembrane protein</fullName>
    </recommendedName>
</protein>
<keyword evidence="2" id="KW-0472">Membrane</keyword>
<name>A0A2P5EJ39_TREOI</name>
<evidence type="ECO:0000256" key="1">
    <source>
        <dbReference type="SAM" id="MobiDB-lite"/>
    </source>
</evidence>
<dbReference type="AlphaFoldDB" id="A0A2P5EJ39"/>
<keyword evidence="2" id="KW-1133">Transmembrane helix</keyword>
<sequence length="139" mass="15786">MKFPFKSLNSSFSSSHEAPGHPKELKLCHTLPPPHRSYLPPTHHPVLLPTSSRTSAATSCRPLLAVDGTRSPRTSGHRRRIRFSRHRLSFWLTAGKCRLGLSSLTNPDRLNTAVLKTSWFFKLSCGIFLIIFVKYFCWP</sequence>
<gene>
    <name evidence="3" type="ORF">TorRG33x02_186840</name>
</gene>
<reference evidence="4" key="1">
    <citation type="submission" date="2016-06" db="EMBL/GenBank/DDBJ databases">
        <title>Parallel loss of symbiosis genes in relatives of nitrogen-fixing non-legume Parasponia.</title>
        <authorList>
            <person name="Van Velzen R."/>
            <person name="Holmer R."/>
            <person name="Bu F."/>
            <person name="Rutten L."/>
            <person name="Van Zeijl A."/>
            <person name="Liu W."/>
            <person name="Santuari L."/>
            <person name="Cao Q."/>
            <person name="Sharma T."/>
            <person name="Shen D."/>
            <person name="Roswanjaya Y."/>
            <person name="Wardhani T."/>
            <person name="Kalhor M.S."/>
            <person name="Jansen J."/>
            <person name="Van den Hoogen J."/>
            <person name="Gungor B."/>
            <person name="Hartog M."/>
            <person name="Hontelez J."/>
            <person name="Verver J."/>
            <person name="Yang W.-C."/>
            <person name="Schijlen E."/>
            <person name="Repin R."/>
            <person name="Schilthuizen M."/>
            <person name="Schranz E."/>
            <person name="Heidstra R."/>
            <person name="Miyata K."/>
            <person name="Fedorova E."/>
            <person name="Kohlen W."/>
            <person name="Bisseling T."/>
            <person name="Smit S."/>
            <person name="Geurts R."/>
        </authorList>
    </citation>
    <scope>NUCLEOTIDE SEQUENCE [LARGE SCALE GENOMIC DNA]</scope>
    <source>
        <strain evidence="4">cv. RG33-2</strain>
    </source>
</reference>
<dbReference type="EMBL" id="JXTC01000146">
    <property type="protein sequence ID" value="PON85535.1"/>
    <property type="molecule type" value="Genomic_DNA"/>
</dbReference>
<feature type="transmembrane region" description="Helical" evidence="2">
    <location>
        <begin position="119"/>
        <end position="137"/>
    </location>
</feature>
<comment type="caution">
    <text evidence="3">The sequence shown here is derived from an EMBL/GenBank/DDBJ whole genome shotgun (WGS) entry which is preliminary data.</text>
</comment>
<evidence type="ECO:0000256" key="2">
    <source>
        <dbReference type="SAM" id="Phobius"/>
    </source>
</evidence>
<evidence type="ECO:0000313" key="3">
    <source>
        <dbReference type="EMBL" id="PON85535.1"/>
    </source>
</evidence>
<accession>A0A2P5EJ39</accession>
<keyword evidence="2" id="KW-0812">Transmembrane</keyword>
<dbReference type="InParanoid" id="A0A2P5EJ39"/>
<dbReference type="Proteomes" id="UP000237000">
    <property type="component" value="Unassembled WGS sequence"/>
</dbReference>
<keyword evidence="4" id="KW-1185">Reference proteome</keyword>
<proteinExistence type="predicted"/>
<organism evidence="3 4">
    <name type="scientific">Trema orientale</name>
    <name type="common">Charcoal tree</name>
    <name type="synonym">Celtis orientalis</name>
    <dbReference type="NCBI Taxonomy" id="63057"/>
    <lineage>
        <taxon>Eukaryota</taxon>
        <taxon>Viridiplantae</taxon>
        <taxon>Streptophyta</taxon>
        <taxon>Embryophyta</taxon>
        <taxon>Tracheophyta</taxon>
        <taxon>Spermatophyta</taxon>
        <taxon>Magnoliopsida</taxon>
        <taxon>eudicotyledons</taxon>
        <taxon>Gunneridae</taxon>
        <taxon>Pentapetalae</taxon>
        <taxon>rosids</taxon>
        <taxon>fabids</taxon>
        <taxon>Rosales</taxon>
        <taxon>Cannabaceae</taxon>
        <taxon>Trema</taxon>
    </lineage>
</organism>